<dbReference type="PROSITE" id="PS51257">
    <property type="entry name" value="PROKAR_LIPOPROTEIN"/>
    <property type="match status" value="1"/>
</dbReference>
<organism evidence="3 4">
    <name type="scientific">Mycobacteroides abscessus subsp. bolletii 1513</name>
    <dbReference type="NCBI Taxonomy" id="1299321"/>
    <lineage>
        <taxon>Bacteria</taxon>
        <taxon>Bacillati</taxon>
        <taxon>Actinomycetota</taxon>
        <taxon>Actinomycetes</taxon>
        <taxon>Mycobacteriales</taxon>
        <taxon>Mycobacteriaceae</taxon>
        <taxon>Mycobacteroides</taxon>
        <taxon>Mycobacteroides abscessus</taxon>
    </lineage>
</organism>
<accession>X8DPT5</accession>
<sequence length="55" mass="5386">MGRGLPVFLAVVLLSAGCSTGGLADLSLPAPGLGAGDTGSQRFSPMRSTSPSAPR</sequence>
<evidence type="ECO:0000313" key="4">
    <source>
        <dbReference type="Proteomes" id="UP000023351"/>
    </source>
</evidence>
<evidence type="ECO:0000256" key="2">
    <source>
        <dbReference type="SAM" id="SignalP"/>
    </source>
</evidence>
<gene>
    <name evidence="3" type="primary">mce6E</name>
    <name evidence="3" type="ORF">I540_1712</name>
</gene>
<feature type="compositionally biased region" description="Polar residues" evidence="1">
    <location>
        <begin position="38"/>
        <end position="55"/>
    </location>
</feature>
<evidence type="ECO:0000313" key="3">
    <source>
        <dbReference type="EMBL" id="EUA70637.1"/>
    </source>
</evidence>
<comment type="caution">
    <text evidence="3">The sequence shown here is derived from an EMBL/GenBank/DDBJ whole genome shotgun (WGS) entry which is preliminary data.</text>
</comment>
<feature type="chain" id="PRO_5004984040" evidence="2">
    <location>
        <begin position="25"/>
        <end position="55"/>
    </location>
</feature>
<feature type="signal peptide" evidence="2">
    <location>
        <begin position="1"/>
        <end position="24"/>
    </location>
</feature>
<name>X8DPT5_9MYCO</name>
<feature type="region of interest" description="Disordered" evidence="1">
    <location>
        <begin position="29"/>
        <end position="55"/>
    </location>
</feature>
<proteinExistence type="predicted"/>
<keyword evidence="2" id="KW-0732">Signal</keyword>
<dbReference type="PATRIC" id="fig|1299321.3.peg.1642"/>
<protein>
    <submittedName>
        <fullName evidence="3">MCE-family lipoMce6E domain protein</fullName>
    </submittedName>
</protein>
<reference evidence="3 4" key="1">
    <citation type="submission" date="2013-12" db="EMBL/GenBank/DDBJ databases">
        <authorList>
            <person name="Zelazny A."/>
            <person name="Olivier K."/>
            <person name="Holland S."/>
            <person name="Lenaerts A."/>
            <person name="Ordway D."/>
            <person name="DeGroote M.A."/>
            <person name="Parker T."/>
            <person name="Sizemore C."/>
            <person name="Tallon L.J."/>
            <person name="Sadzewicz L.K."/>
            <person name="Sengamalay N."/>
            <person name="Fraser C.M."/>
            <person name="Hine E."/>
            <person name="Shefchek K.A."/>
            <person name="Das S.P."/>
            <person name="Tettelin H."/>
        </authorList>
    </citation>
    <scope>NUCLEOTIDE SEQUENCE [LARGE SCALE GENOMIC DNA]</scope>
    <source>
        <strain evidence="3 4">1513</strain>
    </source>
</reference>
<dbReference type="EMBL" id="JAOJ01000002">
    <property type="protein sequence ID" value="EUA70637.1"/>
    <property type="molecule type" value="Genomic_DNA"/>
</dbReference>
<dbReference type="Proteomes" id="UP000023351">
    <property type="component" value="Unassembled WGS sequence"/>
</dbReference>
<dbReference type="AlphaFoldDB" id="X8DPT5"/>
<evidence type="ECO:0000256" key="1">
    <source>
        <dbReference type="SAM" id="MobiDB-lite"/>
    </source>
</evidence>